<dbReference type="RefSeq" id="WP_137967418.1">
    <property type="nucleotide sequence ID" value="NZ_BJHV01000001.1"/>
</dbReference>
<dbReference type="Proteomes" id="UP000299290">
    <property type="component" value="Unassembled WGS sequence"/>
</dbReference>
<organism evidence="1 2">
    <name type="scientific">Streptomyces antimycoticus</name>
    <dbReference type="NCBI Taxonomy" id="68175"/>
    <lineage>
        <taxon>Bacteria</taxon>
        <taxon>Bacillati</taxon>
        <taxon>Actinomycetota</taxon>
        <taxon>Actinomycetes</taxon>
        <taxon>Kitasatosporales</taxon>
        <taxon>Streptomycetaceae</taxon>
        <taxon>Streptomyces</taxon>
        <taxon>Streptomyces violaceusniger group</taxon>
    </lineage>
</organism>
<evidence type="ECO:0000313" key="2">
    <source>
        <dbReference type="Proteomes" id="UP000299290"/>
    </source>
</evidence>
<gene>
    <name evidence="1" type="ORF">SANT12839_063740</name>
</gene>
<keyword evidence="2" id="KW-1185">Reference proteome</keyword>
<comment type="caution">
    <text evidence="1">The sequence shown here is derived from an EMBL/GenBank/DDBJ whole genome shotgun (WGS) entry which is preliminary data.</text>
</comment>
<evidence type="ECO:0000313" key="1">
    <source>
        <dbReference type="EMBL" id="GDY45492.1"/>
    </source>
</evidence>
<proteinExistence type="predicted"/>
<sequence>MLSVHSFLKEPGGSFVPVGQAQFRIPDPDYIEGALELEVNGVPILSLNDWDYIDQLWSYLINAMEEYSESGVASTRLPDQPTKLTLSRQGKSYVLVRVDRGKQSRSSAVEESEFFRVLLESGDLFFACMAGILPEVADYYNSERERLLRLRGCQGFQ</sequence>
<accession>A0A4D4KB27</accession>
<reference evidence="1 2" key="1">
    <citation type="journal article" date="2020" name="Int. J. Syst. Evol. Microbiol.">
        <title>Reclassification of Streptomyces castelarensis and Streptomyces sporoclivatus as later heterotypic synonyms of Streptomyces antimycoticus.</title>
        <authorList>
            <person name="Komaki H."/>
            <person name="Tamura T."/>
        </authorList>
    </citation>
    <scope>NUCLEOTIDE SEQUENCE [LARGE SCALE GENOMIC DNA]</scope>
    <source>
        <strain evidence="1 2">NBRC 12839</strain>
    </source>
</reference>
<protein>
    <submittedName>
        <fullName evidence="1">Uncharacterized protein</fullName>
    </submittedName>
</protein>
<dbReference type="AlphaFoldDB" id="A0A4D4KB27"/>
<name>A0A4D4KB27_9ACTN</name>
<dbReference type="EMBL" id="BJHV01000001">
    <property type="protein sequence ID" value="GDY45492.1"/>
    <property type="molecule type" value="Genomic_DNA"/>
</dbReference>